<dbReference type="Proteomes" id="UP001244341">
    <property type="component" value="Chromosome 2b"/>
</dbReference>
<gene>
    <name evidence="4" type="ORF">OEZ85_010481</name>
</gene>
<feature type="domain" description="E3 ubiquitin ligase UBR4 C-terminal" evidence="3">
    <location>
        <begin position="437"/>
        <end position="567"/>
    </location>
</feature>
<reference evidence="4 5" key="1">
    <citation type="submission" date="2023-05" db="EMBL/GenBank/DDBJ databases">
        <title>A 100% complete, gapless, phased diploid assembly of the Scenedesmus obliquus UTEX 3031 genome.</title>
        <authorList>
            <person name="Biondi T.C."/>
            <person name="Hanschen E.R."/>
            <person name="Kwon T."/>
            <person name="Eng W."/>
            <person name="Kruse C.P.S."/>
            <person name="Koehler S.I."/>
            <person name="Kunde Y."/>
            <person name="Gleasner C.D."/>
            <person name="You Mak K.T."/>
            <person name="Polle J."/>
            <person name="Hovde B.T."/>
            <person name="Starkenburg S.R."/>
        </authorList>
    </citation>
    <scope>NUCLEOTIDE SEQUENCE [LARGE SCALE GENOMIC DNA]</scope>
    <source>
        <strain evidence="4 5">DOE0152z</strain>
    </source>
</reference>
<dbReference type="Pfam" id="PF13764">
    <property type="entry name" value="E3_UbLigase_R4"/>
    <property type="match status" value="2"/>
</dbReference>
<sequence length="786" mass="81194">MAAELKYGDRQVMARLGGWHHMYRLSLLLHNPRKAKCIAGLRLWYCDAPLTELQQLKAPSSSSSSSSSTPVAAAGDRPVWKLAAADVALAPGQTDVTVDFELPLLCNALMLELTGWHVSVNEAAGEVLHCPRCSHVVSDRHGMCGYCRENAYQCRQCRHINYEAPDAFICAECGHSRYGRLELTLTAAAAADYPPLREQVLIGLAQLQQQQQQQQQQHGSGAKAAPVSSSSSDPPWVSHSCLCDLLWATAGLDALLSGRTPASRAAGQQMHRLLQQGWLEGGSSSSSSSSAPEGVWSDLPPLSPAQLDVRRTALVAALVDVLAAELQQQQQQQLAPNLTKTAALTLSSSSSSAGSAAPTAALAGSTRRCGMCVAAALVSLLAAAVAPDKPRPIYSLLLEKAASQEEFIPGQLPAGGLVAVSKLQGAAAAGAGGAGVVGPLMRDVKNYVCARLDMAGLVDDDFGMELLVGGSIVALSLPVNDVLERHWWPRQQQRASGSAAAAAAPPPGMAMPVTFRLSGLDGEATEPLVKDLNPAPGSGQTAEQEQGLAGVLSQQAGRGLGVLLQLLLLAAQQPLQALRWCRGQGTAGGSTLTPLAEACLEAAAGSGDSAAAAAVDALRAATAAEMKARAAKKREALLASLGMVQVEAGAEAGGGFKILPSPGGVPALSPLAAELAALESSVEDEEAAGGACMVCREGYTLQPGSLLGCYCYCRVAAAAEWPGCSPPWSTPYDLLITRELVDLLDEGEGALGLQDLLDGAGLLGLVLGAGGGDSCEGFVRRACTGL</sequence>
<protein>
    <recommendedName>
        <fullName evidence="3">E3 ubiquitin ligase UBR4 C-terminal domain-containing protein</fullName>
    </recommendedName>
</protein>
<dbReference type="PROSITE" id="PS52043">
    <property type="entry name" value="UBR4_E3"/>
    <property type="match status" value="1"/>
</dbReference>
<keyword evidence="1" id="KW-0479">Metal-binding</keyword>
<evidence type="ECO:0000313" key="4">
    <source>
        <dbReference type="EMBL" id="WIA10287.1"/>
    </source>
</evidence>
<keyword evidence="1" id="KW-0863">Zinc-finger</keyword>
<comment type="similarity">
    <text evidence="1">Belongs to the UBR4 family.</text>
</comment>
<feature type="region of interest" description="Disordered" evidence="2">
    <location>
        <begin position="211"/>
        <end position="233"/>
    </location>
</feature>
<keyword evidence="1" id="KW-0862">Zinc</keyword>
<evidence type="ECO:0000256" key="2">
    <source>
        <dbReference type="SAM" id="MobiDB-lite"/>
    </source>
</evidence>
<organism evidence="4 5">
    <name type="scientific">Tetradesmus obliquus</name>
    <name type="common">Green alga</name>
    <name type="synonym">Acutodesmus obliquus</name>
    <dbReference type="NCBI Taxonomy" id="3088"/>
    <lineage>
        <taxon>Eukaryota</taxon>
        <taxon>Viridiplantae</taxon>
        <taxon>Chlorophyta</taxon>
        <taxon>core chlorophytes</taxon>
        <taxon>Chlorophyceae</taxon>
        <taxon>CS clade</taxon>
        <taxon>Sphaeropleales</taxon>
        <taxon>Scenedesmaceae</taxon>
        <taxon>Tetradesmus</taxon>
    </lineage>
</organism>
<feature type="region of interest" description="UBR4 E3 catalytic module" evidence="1">
    <location>
        <begin position="546"/>
        <end position="786"/>
    </location>
</feature>
<evidence type="ECO:0000256" key="1">
    <source>
        <dbReference type="PROSITE-ProRule" id="PRU01388"/>
    </source>
</evidence>
<evidence type="ECO:0000259" key="3">
    <source>
        <dbReference type="Pfam" id="PF13764"/>
    </source>
</evidence>
<dbReference type="InterPro" id="IPR025704">
    <property type="entry name" value="E3_Ub_ligase_UBR4_C"/>
</dbReference>
<evidence type="ECO:0000313" key="5">
    <source>
        <dbReference type="Proteomes" id="UP001244341"/>
    </source>
</evidence>
<proteinExistence type="inferred from homology"/>
<name>A0ABY8TMR6_TETOB</name>
<dbReference type="EMBL" id="CP126209">
    <property type="protein sequence ID" value="WIA10287.1"/>
    <property type="molecule type" value="Genomic_DNA"/>
</dbReference>
<accession>A0ABY8TMR6</accession>
<dbReference type="PANTHER" id="PTHR21725">
    <property type="entry name" value="E3 UBIQUITIN-PROTEIN LIGASE UBR4"/>
    <property type="match status" value="1"/>
</dbReference>
<dbReference type="InterPro" id="IPR045189">
    <property type="entry name" value="UBR4-like"/>
</dbReference>
<dbReference type="PANTHER" id="PTHR21725:SF1">
    <property type="entry name" value="E3 UBIQUITIN-PROTEIN LIGASE UBR4"/>
    <property type="match status" value="1"/>
</dbReference>
<keyword evidence="5" id="KW-1185">Reference proteome</keyword>
<feature type="domain" description="E3 ubiquitin ligase UBR4 C-terminal" evidence="3">
    <location>
        <begin position="588"/>
        <end position="717"/>
    </location>
</feature>